<feature type="binding site" evidence="2">
    <location>
        <begin position="228"/>
        <end position="231"/>
    </location>
    <ligand>
        <name>substrate</name>
    </ligand>
</feature>
<dbReference type="PANTHER" id="PTHR10188:SF6">
    <property type="entry name" value="N(4)-(BETA-N-ACETYLGLUCOSAMINYL)-L-ASPARAGINASE"/>
    <property type="match status" value="1"/>
</dbReference>
<feature type="site" description="Cleavage; by autolysis" evidence="3">
    <location>
        <begin position="199"/>
        <end position="200"/>
    </location>
</feature>
<reference evidence="4 5" key="1">
    <citation type="submission" date="2016-06" db="EMBL/GenBank/DDBJ databases">
        <title>Genome sequence of Porphyrobacter dokdonensis DSW-74.</title>
        <authorList>
            <person name="Kim J.F."/>
            <person name="Song J.Y."/>
        </authorList>
    </citation>
    <scope>NUCLEOTIDE SEQUENCE [LARGE SCALE GENOMIC DNA]</scope>
    <source>
        <strain evidence="4 5">DSW-74</strain>
    </source>
</reference>
<comment type="caution">
    <text evidence="4">The sequence shown here is derived from an EMBL/GenBank/DDBJ whole genome shotgun (WGS) entry which is preliminary data.</text>
</comment>
<evidence type="ECO:0000256" key="1">
    <source>
        <dbReference type="PIRSR" id="PIRSR600246-1"/>
    </source>
</evidence>
<dbReference type="SUPFAM" id="SSF56235">
    <property type="entry name" value="N-terminal nucleophile aminohydrolases (Ntn hydrolases)"/>
    <property type="match status" value="1"/>
</dbReference>
<evidence type="ECO:0000256" key="2">
    <source>
        <dbReference type="PIRSR" id="PIRSR600246-2"/>
    </source>
</evidence>
<dbReference type="PANTHER" id="PTHR10188">
    <property type="entry name" value="L-ASPARAGINASE"/>
    <property type="match status" value="1"/>
</dbReference>
<dbReference type="GO" id="GO:0003948">
    <property type="term" value="F:N4-(beta-N-acetylglucosaminyl)-L-asparaginase activity"/>
    <property type="evidence" value="ECO:0007669"/>
    <property type="project" value="TreeGrafter"/>
</dbReference>
<dbReference type="PROSITE" id="PS51318">
    <property type="entry name" value="TAT"/>
    <property type="match status" value="1"/>
</dbReference>
<protein>
    <submittedName>
        <fullName evidence="4">L-asparaginase</fullName>
    </submittedName>
</protein>
<feature type="active site" description="Nucleophile" evidence="1">
    <location>
        <position position="200"/>
    </location>
</feature>
<dbReference type="CDD" id="cd04513">
    <property type="entry name" value="Glycosylasparaginase"/>
    <property type="match status" value="1"/>
</dbReference>
<dbReference type="Proteomes" id="UP000092484">
    <property type="component" value="Unassembled WGS sequence"/>
</dbReference>
<dbReference type="InterPro" id="IPR006311">
    <property type="entry name" value="TAT_signal"/>
</dbReference>
<dbReference type="RefSeq" id="WP_084439885.1">
    <property type="nucleotide sequence ID" value="NZ_LZYB01000002.1"/>
</dbReference>
<dbReference type="AlphaFoldDB" id="A0A1A7BH04"/>
<organism evidence="4 5">
    <name type="scientific">Erythrobacter dokdonensis DSW-74</name>
    <dbReference type="NCBI Taxonomy" id="1300349"/>
    <lineage>
        <taxon>Bacteria</taxon>
        <taxon>Pseudomonadati</taxon>
        <taxon>Pseudomonadota</taxon>
        <taxon>Alphaproteobacteria</taxon>
        <taxon>Sphingomonadales</taxon>
        <taxon>Erythrobacteraceae</taxon>
        <taxon>Erythrobacter/Porphyrobacter group</taxon>
        <taxon>Erythrobacter</taxon>
    </lineage>
</organism>
<dbReference type="Gene3D" id="3.60.20.30">
    <property type="entry name" value="(Glycosyl)asparaginase"/>
    <property type="match status" value="1"/>
</dbReference>
<dbReference type="EMBL" id="LZYB01000002">
    <property type="protein sequence ID" value="OBV11769.1"/>
    <property type="molecule type" value="Genomic_DNA"/>
</dbReference>
<dbReference type="InterPro" id="IPR029055">
    <property type="entry name" value="Ntn_hydrolases_N"/>
</dbReference>
<dbReference type="InterPro" id="IPR000246">
    <property type="entry name" value="Peptidase_T2"/>
</dbReference>
<proteinExistence type="predicted"/>
<keyword evidence="5" id="KW-1185">Reference proteome</keyword>
<dbReference type="PATRIC" id="fig|1300349.4.peg.1208"/>
<sequence length="335" mass="34914">MSDKSILTRRGFIGASSAAAGLAATTRLSAQAGAGVGGKATGPFILTTWDFGPGANEEGWPIIAAGGSALDAVEKAINYVELLPDEYWVGYGGVPNEVGETTLDATILWGPTHDWGGVGCLKRVKRAISVARKVMEETQHTLIVGDDATRFAARMGFAETSLTNVRSQTRWEEWAAKGEPTDAFNPEPIGTPDGLPGHDTVGTIAVDADGNLSVGCSTNGREFKIPGRVGDSPIPGAGSYGDQEVGGAVATGNGDVMMRFLPCYHAVELMRHGMPPQLACEAAIKRITDRGYQFGGGMAAIGMDGRHGGAQAGWETEGFSYSVRDASGNVKVPVV</sequence>
<evidence type="ECO:0000256" key="3">
    <source>
        <dbReference type="PIRSR" id="PIRSR600246-3"/>
    </source>
</evidence>
<evidence type="ECO:0000313" key="5">
    <source>
        <dbReference type="Proteomes" id="UP000092484"/>
    </source>
</evidence>
<gene>
    <name evidence="4" type="ORF">I603_1212</name>
</gene>
<dbReference type="FunFam" id="3.60.20.30:FF:000005">
    <property type="entry name" value="N(4)-(Beta-N-acetylglucosaminyl)-L-asparaginase"/>
    <property type="match status" value="1"/>
</dbReference>
<accession>A0A1A7BH04</accession>
<evidence type="ECO:0000313" key="4">
    <source>
        <dbReference type="EMBL" id="OBV11769.1"/>
    </source>
</evidence>
<dbReference type="STRING" id="1300349.I603_1212"/>
<dbReference type="GO" id="GO:0005737">
    <property type="term" value="C:cytoplasm"/>
    <property type="evidence" value="ECO:0007669"/>
    <property type="project" value="TreeGrafter"/>
</dbReference>
<dbReference type="Pfam" id="PF01112">
    <property type="entry name" value="Asparaginase_2"/>
    <property type="match status" value="1"/>
</dbReference>
<feature type="binding site" evidence="2">
    <location>
        <begin position="251"/>
        <end position="254"/>
    </location>
    <ligand>
        <name>substrate</name>
    </ligand>
</feature>
<name>A0A1A7BH04_9SPHN</name>